<keyword evidence="2" id="KW-1185">Reference proteome</keyword>
<evidence type="ECO:0000313" key="1">
    <source>
        <dbReference type="EMBL" id="MRH43612.1"/>
    </source>
</evidence>
<gene>
    <name evidence="1" type="ORF">GH741_13065</name>
</gene>
<reference evidence="1" key="1">
    <citation type="submission" date="2019-11" db="EMBL/GenBank/DDBJ databases">
        <authorList>
            <person name="Li J."/>
        </authorList>
    </citation>
    <scope>NUCLEOTIDE SEQUENCE</scope>
    <source>
        <strain evidence="1">B6B</strain>
    </source>
</reference>
<evidence type="ECO:0008006" key="3">
    <source>
        <dbReference type="Google" id="ProtNLM"/>
    </source>
</evidence>
<proteinExistence type="predicted"/>
<protein>
    <recommendedName>
        <fullName evidence="3">Esterase</fullName>
    </recommendedName>
</protein>
<comment type="caution">
    <text evidence="1">The sequence shown here is derived from an EMBL/GenBank/DDBJ whole genome shotgun (WGS) entry which is preliminary data.</text>
</comment>
<dbReference type="Gene3D" id="3.40.50.1820">
    <property type="entry name" value="alpha/beta hydrolase"/>
    <property type="match status" value="1"/>
</dbReference>
<dbReference type="OrthoDB" id="9803578at2"/>
<sequence>MLGFYYFDYELRYDLVPFIESTYNTYANIEDTSAKAIDFNRKHRAIAGLSMGGMQALNLILGGFRCDSVVYTGTETRWKNGLDTTVHAPGMEDLFAYVGAFSNAPTSSDGKTLGTTISSSSHRIDLLYMTCGDADEVAIERGYKIATTELSQAAGDKLLDYYEVIIKDGLHDFNVWNNGAYNFVRLAFEKQRRETKGRASFNLLF</sequence>
<dbReference type="AlphaFoldDB" id="A0A6A8DQY0"/>
<dbReference type="SUPFAM" id="SSF53474">
    <property type="entry name" value="alpha/beta-Hydrolases"/>
    <property type="match status" value="1"/>
</dbReference>
<name>A0A6A8DQY0_9BACI</name>
<evidence type="ECO:0000313" key="2">
    <source>
        <dbReference type="Proteomes" id="UP000799092"/>
    </source>
</evidence>
<accession>A0A6A8DQY0</accession>
<dbReference type="EMBL" id="WJNG01000010">
    <property type="protein sequence ID" value="MRH43612.1"/>
    <property type="molecule type" value="Genomic_DNA"/>
</dbReference>
<dbReference type="InterPro" id="IPR029058">
    <property type="entry name" value="AB_hydrolase_fold"/>
</dbReference>
<organism evidence="1 2">
    <name type="scientific">Aquibacillus halophilus</name>
    <dbReference type="NCBI Taxonomy" id="930132"/>
    <lineage>
        <taxon>Bacteria</taxon>
        <taxon>Bacillati</taxon>
        <taxon>Bacillota</taxon>
        <taxon>Bacilli</taxon>
        <taxon>Bacillales</taxon>
        <taxon>Bacillaceae</taxon>
        <taxon>Aquibacillus</taxon>
    </lineage>
</organism>
<dbReference type="Proteomes" id="UP000799092">
    <property type="component" value="Unassembled WGS sequence"/>
</dbReference>